<dbReference type="GeneID" id="92033494"/>
<keyword evidence="3" id="KW-1185">Reference proteome</keyword>
<dbReference type="Proteomes" id="UP001360953">
    <property type="component" value="Unassembled WGS sequence"/>
</dbReference>
<evidence type="ECO:0000313" key="2">
    <source>
        <dbReference type="EMBL" id="KAK7536265.1"/>
    </source>
</evidence>
<sequence>MEYGSLKHSVGKDTRFVAREQPGFAGKGKDMYKKDQERKRGLKMVKRRTGTWTSRKVHSNQSAFLAFLQNFRPPFDACACIFVLSTAGSTARKGLIFAFCASSPSPPTARRAAPPSASIRATSPDGLGSFRLAQDPDWHTLHAIRRDGTSLQLLPCAARAARRTAEQAKDSWQRGCARCGGAGPRRDAQGKHSGHSTAGTDTQRACITASMRRTGVASRMIEALRSRSCACACGPF</sequence>
<accession>A0ABR1LQH6</accession>
<dbReference type="RefSeq" id="XP_066654681.1">
    <property type="nucleotide sequence ID" value="XM_066800588.1"/>
</dbReference>
<feature type="compositionally biased region" description="Low complexity" evidence="1">
    <location>
        <begin position="108"/>
        <end position="124"/>
    </location>
</feature>
<gene>
    <name evidence="2" type="ORF">J3D65DRAFT_627975</name>
</gene>
<organism evidence="2 3">
    <name type="scientific">Phyllosticta citribraziliensis</name>
    <dbReference type="NCBI Taxonomy" id="989973"/>
    <lineage>
        <taxon>Eukaryota</taxon>
        <taxon>Fungi</taxon>
        <taxon>Dikarya</taxon>
        <taxon>Ascomycota</taxon>
        <taxon>Pezizomycotina</taxon>
        <taxon>Dothideomycetes</taxon>
        <taxon>Dothideomycetes incertae sedis</taxon>
        <taxon>Botryosphaeriales</taxon>
        <taxon>Phyllostictaceae</taxon>
        <taxon>Phyllosticta</taxon>
    </lineage>
</organism>
<dbReference type="EMBL" id="JBBPEH010000007">
    <property type="protein sequence ID" value="KAK7536265.1"/>
    <property type="molecule type" value="Genomic_DNA"/>
</dbReference>
<feature type="region of interest" description="Disordered" evidence="1">
    <location>
        <begin position="181"/>
        <end position="201"/>
    </location>
</feature>
<evidence type="ECO:0000256" key="1">
    <source>
        <dbReference type="SAM" id="MobiDB-lite"/>
    </source>
</evidence>
<name>A0ABR1LQH6_9PEZI</name>
<comment type="caution">
    <text evidence="2">The sequence shown here is derived from an EMBL/GenBank/DDBJ whole genome shotgun (WGS) entry which is preliminary data.</text>
</comment>
<protein>
    <submittedName>
        <fullName evidence="2">Uncharacterized protein</fullName>
    </submittedName>
</protein>
<feature type="region of interest" description="Disordered" evidence="1">
    <location>
        <begin position="104"/>
        <end position="125"/>
    </location>
</feature>
<evidence type="ECO:0000313" key="3">
    <source>
        <dbReference type="Proteomes" id="UP001360953"/>
    </source>
</evidence>
<proteinExistence type="predicted"/>
<reference evidence="2 3" key="1">
    <citation type="submission" date="2024-04" db="EMBL/GenBank/DDBJ databases">
        <title>Phyllosticta paracitricarpa is synonymous to the EU quarantine fungus P. citricarpa based on phylogenomic analyses.</title>
        <authorList>
            <consortium name="Lawrence Berkeley National Laboratory"/>
            <person name="Van ingen-buijs V.A."/>
            <person name="Van westerhoven A.C."/>
            <person name="Haridas S."/>
            <person name="Skiadas P."/>
            <person name="Martin F."/>
            <person name="Groenewald J.Z."/>
            <person name="Crous P.W."/>
            <person name="Seidl M.F."/>
        </authorList>
    </citation>
    <scope>NUCLEOTIDE SEQUENCE [LARGE SCALE GENOMIC DNA]</scope>
    <source>
        <strain evidence="2 3">CPC 17464</strain>
    </source>
</reference>